<dbReference type="SUPFAM" id="SSF47323">
    <property type="entry name" value="Anticodon-binding domain of a subclass of class I aminoacyl-tRNA synthetases"/>
    <property type="match status" value="1"/>
</dbReference>
<dbReference type="InterPro" id="IPR009080">
    <property type="entry name" value="tRNAsynth_Ia_anticodon-bd"/>
</dbReference>
<dbReference type="Pfam" id="PF05746">
    <property type="entry name" value="DALR_1"/>
    <property type="match status" value="1"/>
</dbReference>
<dbReference type="PANTHER" id="PTHR16043">
    <property type="entry name" value="DALRD3 PROTEIN"/>
    <property type="match status" value="1"/>
</dbReference>
<keyword evidence="3" id="KW-1185">Reference proteome</keyword>
<accession>A0A401RQI2</accession>
<dbReference type="InterPro" id="IPR008909">
    <property type="entry name" value="DALR_anticod-bd"/>
</dbReference>
<dbReference type="GO" id="GO:0005524">
    <property type="term" value="F:ATP binding"/>
    <property type="evidence" value="ECO:0007669"/>
    <property type="project" value="InterPro"/>
</dbReference>
<feature type="domain" description="DALR anticodon binding" evidence="1">
    <location>
        <begin position="413"/>
        <end position="553"/>
    </location>
</feature>
<dbReference type="Proteomes" id="UP000287033">
    <property type="component" value="Unassembled WGS sequence"/>
</dbReference>
<comment type="caution">
    <text evidence="2">The sequence shown here is derived from an EMBL/GenBank/DDBJ whole genome shotgun (WGS) entry which is preliminary data.</text>
</comment>
<dbReference type="Gene3D" id="1.10.730.10">
    <property type="entry name" value="Isoleucyl-tRNA Synthetase, Domain 1"/>
    <property type="match status" value="1"/>
</dbReference>
<gene>
    <name evidence="2" type="ORF">chiPu_0019008</name>
</gene>
<dbReference type="GO" id="GO:0004814">
    <property type="term" value="F:arginine-tRNA ligase activity"/>
    <property type="evidence" value="ECO:0007669"/>
    <property type="project" value="InterPro"/>
</dbReference>
<evidence type="ECO:0000259" key="1">
    <source>
        <dbReference type="SMART" id="SM00836"/>
    </source>
</evidence>
<dbReference type="STRING" id="137246.A0A401RQI2"/>
<reference evidence="2 3" key="1">
    <citation type="journal article" date="2018" name="Nat. Ecol. Evol.">
        <title>Shark genomes provide insights into elasmobranch evolution and the origin of vertebrates.</title>
        <authorList>
            <person name="Hara Y"/>
            <person name="Yamaguchi K"/>
            <person name="Onimaru K"/>
            <person name="Kadota M"/>
            <person name="Koyanagi M"/>
            <person name="Keeley SD"/>
            <person name="Tatsumi K"/>
            <person name="Tanaka K"/>
            <person name="Motone F"/>
            <person name="Kageyama Y"/>
            <person name="Nozu R"/>
            <person name="Adachi N"/>
            <person name="Nishimura O"/>
            <person name="Nakagawa R"/>
            <person name="Tanegashima C"/>
            <person name="Kiyatake I"/>
            <person name="Matsumoto R"/>
            <person name="Murakumo K"/>
            <person name="Nishida K"/>
            <person name="Terakita A"/>
            <person name="Kuratani S"/>
            <person name="Sato K"/>
            <person name="Hyodo S Kuraku.S."/>
        </authorList>
    </citation>
    <scope>NUCLEOTIDE SEQUENCE [LARGE SCALE GENOMIC DNA]</scope>
</reference>
<dbReference type="AlphaFoldDB" id="A0A401RQI2"/>
<dbReference type="GO" id="GO:0106217">
    <property type="term" value="P:tRNA C3-cytosine methylation"/>
    <property type="evidence" value="ECO:0007669"/>
    <property type="project" value="TreeGrafter"/>
</dbReference>
<organism evidence="2 3">
    <name type="scientific">Chiloscyllium punctatum</name>
    <name type="common">Brownbanded bambooshark</name>
    <name type="synonym">Hemiscyllium punctatum</name>
    <dbReference type="NCBI Taxonomy" id="137246"/>
    <lineage>
        <taxon>Eukaryota</taxon>
        <taxon>Metazoa</taxon>
        <taxon>Chordata</taxon>
        <taxon>Craniata</taxon>
        <taxon>Vertebrata</taxon>
        <taxon>Chondrichthyes</taxon>
        <taxon>Elasmobranchii</taxon>
        <taxon>Galeomorphii</taxon>
        <taxon>Galeoidea</taxon>
        <taxon>Orectolobiformes</taxon>
        <taxon>Hemiscylliidae</taxon>
        <taxon>Chiloscyllium</taxon>
    </lineage>
</organism>
<dbReference type="OrthoDB" id="9990834at2759"/>
<dbReference type="PANTHER" id="PTHR16043:SF1">
    <property type="entry name" value="DALR ANTICODON-BINDING DOMAIN-CONTAINING PROTEIN 3"/>
    <property type="match status" value="1"/>
</dbReference>
<evidence type="ECO:0000313" key="3">
    <source>
        <dbReference type="Proteomes" id="UP000287033"/>
    </source>
</evidence>
<proteinExistence type="predicted"/>
<evidence type="ECO:0000313" key="2">
    <source>
        <dbReference type="EMBL" id="GCC20448.1"/>
    </source>
</evidence>
<protein>
    <recommendedName>
        <fullName evidence="1">DALR anticodon binding domain-containing protein</fullName>
    </recommendedName>
</protein>
<dbReference type="GO" id="GO:0006420">
    <property type="term" value="P:arginyl-tRNA aminoacylation"/>
    <property type="evidence" value="ECO:0007669"/>
    <property type="project" value="InterPro"/>
</dbReference>
<dbReference type="GO" id="GO:0000049">
    <property type="term" value="F:tRNA binding"/>
    <property type="evidence" value="ECO:0007669"/>
    <property type="project" value="TreeGrafter"/>
</dbReference>
<dbReference type="SMART" id="SM00836">
    <property type="entry name" value="DALR_1"/>
    <property type="match status" value="1"/>
</dbReference>
<dbReference type="OMA" id="IFVMYNC"/>
<name>A0A401RQI2_CHIPU</name>
<sequence length="553" mass="62481">METAAFAPGFSLAACSAALEAALRGPGRAPDGRVWFKESSGRNLKCRDWIAPRAALSKLYPRGQVPEDLIERLLSEYRHRLYIQSCKQTGNGLVILLDHPALFTQVLGNILLYTRPLKVLSTKKKCMILNCAPLQGNKGPESLSVSHLRAILLVDHLAIVLRQQGWDVHVTPNLPLRTSVSNFLKLLRVTWPCTQQTTSNEETVSSYKEILSESIYTQLGKDKVSSNHAQHILPKDALFKVHLKQFVKDKELEGYDANLDMALVKEEALRQIAELQHIVKEENAEECLVIHVVGCEEEFQQQKIDLLWQILNTGRDRVTQKHLVCGSVKVIGENSHIHAVQYFQFRRSQMQDASVMKYGNLVQGDSWTEIISSMTSATIRFELLSTAHRSPLNLDLTQAVNISTKGTKSGAFVMYNCARLATLFDNFNKSVQQGLYPKFPETSQLNFSALQEEGEWLLLYNYVIPFQDVLCQITQSLNSTKGIRLTINTEAVCKFLVNLSIDFSSYYNRVHILGEPLEHLFNQMFARLQLMKALREVFHTALGTMHITPPSQL</sequence>
<dbReference type="InterPro" id="IPR037380">
    <property type="entry name" value="DALRD3"/>
</dbReference>
<dbReference type="EMBL" id="BEZZ01001779">
    <property type="protein sequence ID" value="GCC20448.1"/>
    <property type="molecule type" value="Genomic_DNA"/>
</dbReference>